<dbReference type="EMBL" id="LAZR01000441">
    <property type="protein sequence ID" value="KKN68747.1"/>
    <property type="molecule type" value="Genomic_DNA"/>
</dbReference>
<feature type="region of interest" description="Disordered" evidence="2">
    <location>
        <begin position="43"/>
        <end position="65"/>
    </location>
</feature>
<proteinExistence type="inferred from homology"/>
<dbReference type="InterPro" id="IPR036629">
    <property type="entry name" value="YjbJ_sf"/>
</dbReference>
<dbReference type="PANTHER" id="PTHR34977:SF1">
    <property type="entry name" value="UPF0337 PROTEIN YJBJ"/>
    <property type="match status" value="1"/>
</dbReference>
<reference evidence="4" key="1">
    <citation type="journal article" date="2015" name="Nature">
        <title>Complex archaea that bridge the gap between prokaryotes and eukaryotes.</title>
        <authorList>
            <person name="Spang A."/>
            <person name="Saw J.H."/>
            <person name="Jorgensen S.L."/>
            <person name="Zaremba-Niedzwiedzka K."/>
            <person name="Martijn J."/>
            <person name="Lind A.E."/>
            <person name="van Eijk R."/>
            <person name="Schleper C."/>
            <person name="Guy L."/>
            <person name="Ettema T.J."/>
        </authorList>
    </citation>
    <scope>NUCLEOTIDE SEQUENCE</scope>
</reference>
<protein>
    <recommendedName>
        <fullName evidence="3">CsbD-like domain-containing protein</fullName>
    </recommendedName>
</protein>
<dbReference type="SUPFAM" id="SSF69047">
    <property type="entry name" value="Hypothetical protein YjbJ"/>
    <property type="match status" value="1"/>
</dbReference>
<name>A0A0F9T1R5_9ZZZZ</name>
<dbReference type="PIRSF" id="PIRSF039008">
    <property type="entry name" value="YjbJ"/>
    <property type="match status" value="1"/>
</dbReference>
<dbReference type="Pfam" id="PF05532">
    <property type="entry name" value="CsbD"/>
    <property type="match status" value="1"/>
</dbReference>
<evidence type="ECO:0000256" key="2">
    <source>
        <dbReference type="SAM" id="MobiDB-lite"/>
    </source>
</evidence>
<dbReference type="InterPro" id="IPR050423">
    <property type="entry name" value="UPF0337_stress_rsp"/>
</dbReference>
<evidence type="ECO:0000259" key="3">
    <source>
        <dbReference type="Pfam" id="PF05532"/>
    </source>
</evidence>
<dbReference type="Gene3D" id="1.10.1470.10">
    <property type="entry name" value="YjbJ"/>
    <property type="match status" value="1"/>
</dbReference>
<comment type="similarity">
    <text evidence="1">Belongs to the UPF0337 (CsbD) family.</text>
</comment>
<evidence type="ECO:0000256" key="1">
    <source>
        <dbReference type="ARBA" id="ARBA00009129"/>
    </source>
</evidence>
<feature type="domain" description="CsbD-like" evidence="3">
    <location>
        <begin position="4"/>
        <end position="56"/>
    </location>
</feature>
<sequence>MNSDRMKGNWNELKGKAQQKWGDLTNDDLDKIEGSRTELVGKIQQQYGKSKEEAEREVDEFEKTH</sequence>
<dbReference type="InterPro" id="IPR008462">
    <property type="entry name" value="CsbD"/>
</dbReference>
<organism evidence="4">
    <name type="scientific">marine sediment metagenome</name>
    <dbReference type="NCBI Taxonomy" id="412755"/>
    <lineage>
        <taxon>unclassified sequences</taxon>
        <taxon>metagenomes</taxon>
        <taxon>ecological metagenomes</taxon>
    </lineage>
</organism>
<dbReference type="PANTHER" id="PTHR34977">
    <property type="entry name" value="UPF0337 PROTEIN YJBJ"/>
    <property type="match status" value="1"/>
</dbReference>
<dbReference type="AlphaFoldDB" id="A0A0F9T1R5"/>
<feature type="compositionally biased region" description="Acidic residues" evidence="2">
    <location>
        <begin position="55"/>
        <end position="65"/>
    </location>
</feature>
<evidence type="ECO:0000313" key="4">
    <source>
        <dbReference type="EMBL" id="KKN68747.1"/>
    </source>
</evidence>
<accession>A0A0F9T1R5</accession>
<comment type="caution">
    <text evidence="4">The sequence shown here is derived from an EMBL/GenBank/DDBJ whole genome shotgun (WGS) entry which is preliminary data.</text>
</comment>
<dbReference type="InterPro" id="IPR026042">
    <property type="entry name" value="YjbJ"/>
</dbReference>
<gene>
    <name evidence="4" type="ORF">LCGC14_0448460</name>
</gene>